<dbReference type="InterPro" id="IPR005532">
    <property type="entry name" value="SUMF_dom"/>
</dbReference>
<protein>
    <submittedName>
        <fullName evidence="6">SUMF1/EgtB/PvdO family nonheme iron enzyme</fullName>
    </submittedName>
</protein>
<dbReference type="Gene3D" id="1.20.120.450">
    <property type="entry name" value="dinb family like domain"/>
    <property type="match status" value="1"/>
</dbReference>
<dbReference type="PANTHER" id="PTHR23150">
    <property type="entry name" value="SULFATASE MODIFYING FACTOR 1, 2"/>
    <property type="match status" value="1"/>
</dbReference>
<evidence type="ECO:0000256" key="3">
    <source>
        <dbReference type="ARBA" id="ARBA00037882"/>
    </source>
</evidence>
<dbReference type="Gene3D" id="3.90.1580.10">
    <property type="entry name" value="paralog of FGE (formylglycine-generating enzyme)"/>
    <property type="match status" value="2"/>
</dbReference>
<dbReference type="PANTHER" id="PTHR23150:SF36">
    <property type="entry name" value="HERCYNINE OXYGENASE"/>
    <property type="match status" value="1"/>
</dbReference>
<dbReference type="KEGG" id="wna:KA717_30160"/>
<dbReference type="InterPro" id="IPR024775">
    <property type="entry name" value="DinB-like"/>
</dbReference>
<dbReference type="SUPFAM" id="SSF109854">
    <property type="entry name" value="DinB/YfiT-like putative metalloenzymes"/>
    <property type="match status" value="1"/>
</dbReference>
<name>A0A977L3B0_9CYAN</name>
<dbReference type="InterPro" id="IPR042095">
    <property type="entry name" value="SUMF_sf"/>
</dbReference>
<accession>A0A977L3B0</accession>
<dbReference type="EMBL" id="CP073041">
    <property type="protein sequence ID" value="UXE64816.1"/>
    <property type="molecule type" value="Genomic_DNA"/>
</dbReference>
<organism evidence="6">
    <name type="scientific">Woronichinia naegeliana WA131</name>
    <dbReference type="NCBI Taxonomy" id="2824559"/>
    <lineage>
        <taxon>Bacteria</taxon>
        <taxon>Bacillati</taxon>
        <taxon>Cyanobacteriota</taxon>
        <taxon>Cyanophyceae</taxon>
        <taxon>Synechococcales</taxon>
        <taxon>Coelosphaeriaceae</taxon>
        <taxon>Woronichinia</taxon>
    </lineage>
</organism>
<keyword evidence="1" id="KW-0560">Oxidoreductase</keyword>
<proteinExistence type="predicted"/>
<sequence>MDIQKAGLRKNLEDCRQGTLALFETVEADLFCQQIHPEFSPIGWHLGHIAFTEAYWLLEKCQGLKPLFPEYRKLFAADGLPKCERQNLPSLEIIKNYLEIVRLQVWDYLEETSLLETERLWWWLLQHESQHGETIAFLLHLHHVKNPITNKTGAFSTPPENLSNVTTQTVLNIPAGSFWMGSDRLFAQDNERPRHLVNLESYWIDSSPATQGQYQEFIAKDGYQQAKFWTEEGWQWRQTQGIEEPLYWLEGQENAPVYGVSWYEAQAYANFVGKRLPTEAEWEKASYHQDFYPQYPQRSVWEWTDSWFAPYPNFEPYPYSGYSQVYFDQQHRVLRGGSWVTRPWALRKTFRNWYHPWVREIFVGFRCAD</sequence>
<dbReference type="AlphaFoldDB" id="A0A977L3B0"/>
<comment type="pathway">
    <text evidence="3">Amino-acid biosynthesis; ergothioneine biosynthesis.</text>
</comment>
<dbReference type="Pfam" id="PF03781">
    <property type="entry name" value="FGE-sulfatase"/>
    <property type="match status" value="2"/>
</dbReference>
<reference evidence="6" key="1">
    <citation type="submission" date="2021-04" db="EMBL/GenBank/DDBJ databases">
        <title>Genome sequence of Woronichinia naegeliana from Washington state freshwater lake bloom.</title>
        <authorList>
            <person name="Dreher T.W."/>
        </authorList>
    </citation>
    <scope>NUCLEOTIDE SEQUENCE</scope>
    <source>
        <strain evidence="6">WA131</strain>
    </source>
</reference>
<feature type="domain" description="Sulfatase-modifying factor enzyme-like" evidence="4">
    <location>
        <begin position="300"/>
        <end position="368"/>
    </location>
</feature>
<evidence type="ECO:0000259" key="5">
    <source>
        <dbReference type="Pfam" id="PF12867"/>
    </source>
</evidence>
<dbReference type="Proteomes" id="UP001065613">
    <property type="component" value="Chromosome"/>
</dbReference>
<evidence type="ECO:0000256" key="2">
    <source>
        <dbReference type="ARBA" id="ARBA00023004"/>
    </source>
</evidence>
<feature type="domain" description="DinB-like" evidence="5">
    <location>
        <begin position="12"/>
        <end position="135"/>
    </location>
</feature>
<dbReference type="InterPro" id="IPR016187">
    <property type="entry name" value="CTDL_fold"/>
</dbReference>
<dbReference type="SUPFAM" id="SSF56436">
    <property type="entry name" value="C-type lectin-like"/>
    <property type="match status" value="1"/>
</dbReference>
<dbReference type="Pfam" id="PF12867">
    <property type="entry name" value="DinB_2"/>
    <property type="match status" value="1"/>
</dbReference>
<dbReference type="InterPro" id="IPR034660">
    <property type="entry name" value="DinB/YfiT-like"/>
</dbReference>
<gene>
    <name evidence="6" type="ORF">KA717_30160</name>
</gene>
<evidence type="ECO:0000256" key="1">
    <source>
        <dbReference type="ARBA" id="ARBA00023002"/>
    </source>
</evidence>
<feature type="domain" description="Sulfatase-modifying factor enzyme-like" evidence="4">
    <location>
        <begin position="168"/>
        <end position="286"/>
    </location>
</feature>
<evidence type="ECO:0000313" key="6">
    <source>
        <dbReference type="EMBL" id="UXE64816.1"/>
    </source>
</evidence>
<keyword evidence="2" id="KW-0408">Iron</keyword>
<dbReference type="InterPro" id="IPR051043">
    <property type="entry name" value="Sulfatase_Mod_Factor_Kinase"/>
</dbReference>
<evidence type="ECO:0000259" key="4">
    <source>
        <dbReference type="Pfam" id="PF03781"/>
    </source>
</evidence>